<proteinExistence type="predicted"/>
<protein>
    <submittedName>
        <fullName evidence="1">Uncharacterized protein</fullName>
    </submittedName>
</protein>
<dbReference type="AlphaFoldDB" id="A0A383C9W6"/>
<gene>
    <name evidence="1" type="ORF">METZ01_LOCUS481707</name>
</gene>
<reference evidence="1" key="1">
    <citation type="submission" date="2018-05" db="EMBL/GenBank/DDBJ databases">
        <authorList>
            <person name="Lanie J.A."/>
            <person name="Ng W.-L."/>
            <person name="Kazmierczak K.M."/>
            <person name="Andrzejewski T.M."/>
            <person name="Davidsen T.M."/>
            <person name="Wayne K.J."/>
            <person name="Tettelin H."/>
            <person name="Glass J.I."/>
            <person name="Rusch D."/>
            <person name="Podicherti R."/>
            <person name="Tsui H.-C.T."/>
            <person name="Winkler M.E."/>
        </authorList>
    </citation>
    <scope>NUCLEOTIDE SEQUENCE</scope>
</reference>
<evidence type="ECO:0000313" key="1">
    <source>
        <dbReference type="EMBL" id="SVE28853.1"/>
    </source>
</evidence>
<feature type="non-terminal residue" evidence="1">
    <location>
        <position position="100"/>
    </location>
</feature>
<organism evidence="1">
    <name type="scientific">marine metagenome</name>
    <dbReference type="NCBI Taxonomy" id="408172"/>
    <lineage>
        <taxon>unclassified sequences</taxon>
        <taxon>metagenomes</taxon>
        <taxon>ecological metagenomes</taxon>
    </lineage>
</organism>
<name>A0A383C9W6_9ZZZZ</name>
<dbReference type="EMBL" id="UINC01206971">
    <property type="protein sequence ID" value="SVE28853.1"/>
    <property type="molecule type" value="Genomic_DNA"/>
</dbReference>
<accession>A0A383C9W6</accession>
<sequence length="100" mass="11377">MLLRYYKILSLIFLGLLYSEDAYFDALSSVFVIDTTDPEVIITSPEADSQYYYGQTIPVVWTAEDENAIDNIIMYIKHAIDAPLLQINGLIPNDGYYQVS</sequence>